<protein>
    <submittedName>
        <fullName evidence="4">Predicted secreted protein</fullName>
    </submittedName>
</protein>
<evidence type="ECO:0000256" key="2">
    <source>
        <dbReference type="ARBA" id="ARBA00022704"/>
    </source>
</evidence>
<dbReference type="InterPro" id="IPR036331">
    <property type="entry name" value="Chagasin-like_sf"/>
</dbReference>
<dbReference type="PANTHER" id="PTHR36530">
    <property type="entry name" value="INHIBITOR OF CYSTEINE PEPTIDASE"/>
    <property type="match status" value="1"/>
</dbReference>
<name>A0A1I3Q139_9PSED</name>
<keyword evidence="5" id="KW-1185">Reference proteome</keyword>
<feature type="domain" description="Proteinase inhibitor I42 chagasin" evidence="3">
    <location>
        <begin position="100"/>
        <end position="189"/>
    </location>
</feature>
<dbReference type="Proteomes" id="UP000243606">
    <property type="component" value="Unassembled WGS sequence"/>
</dbReference>
<evidence type="ECO:0000313" key="4">
    <source>
        <dbReference type="EMBL" id="SFJ27439.1"/>
    </source>
</evidence>
<keyword evidence="1" id="KW-0646">Protease inhibitor</keyword>
<gene>
    <name evidence="4" type="ORF">SAMN05216206_3820</name>
</gene>
<reference evidence="5" key="1">
    <citation type="submission" date="2016-10" db="EMBL/GenBank/DDBJ databases">
        <authorList>
            <person name="Varghese N."/>
            <person name="Submissions S."/>
        </authorList>
    </citation>
    <scope>NUCLEOTIDE SEQUENCE [LARGE SCALE GENOMIC DNA]</scope>
    <source>
        <strain evidence="5">LMG 24016</strain>
    </source>
</reference>
<sequence length="192" mass="21033">MFNNGEVHLAPPEYFALLTPLIDKFAQRLCLPLAALKHWGLICAGSWNGYAGSLDFRQELTMLVPRLTAAFSLALLTACAQTPSSVTLEQKQQNKCPLSLQVGQQFILRLPSNPTTGFRWLLRDSAPQVLQSLGPEVYSNPEDAGLVGSAGVSTWRFRVAKAGEGQLALSYERPWEVGVVPAQRFECTISAE</sequence>
<evidence type="ECO:0000256" key="1">
    <source>
        <dbReference type="ARBA" id="ARBA00022690"/>
    </source>
</evidence>
<evidence type="ECO:0000259" key="3">
    <source>
        <dbReference type="Pfam" id="PF09394"/>
    </source>
</evidence>
<dbReference type="GO" id="GO:0004869">
    <property type="term" value="F:cysteine-type endopeptidase inhibitor activity"/>
    <property type="evidence" value="ECO:0007669"/>
    <property type="project" value="UniProtKB-KW"/>
</dbReference>
<evidence type="ECO:0000313" key="5">
    <source>
        <dbReference type="Proteomes" id="UP000243606"/>
    </source>
</evidence>
<dbReference type="PANTHER" id="PTHR36530:SF1">
    <property type="entry name" value="AMOEBIASIN-1"/>
    <property type="match status" value="1"/>
</dbReference>
<dbReference type="STRING" id="425504.SAMN05216206_3820"/>
<dbReference type="EMBL" id="FOQL01000007">
    <property type="protein sequence ID" value="SFJ27439.1"/>
    <property type="molecule type" value="Genomic_DNA"/>
</dbReference>
<organism evidence="4 5">
    <name type="scientific">Pseudomonas guineae</name>
    <dbReference type="NCBI Taxonomy" id="425504"/>
    <lineage>
        <taxon>Bacteria</taxon>
        <taxon>Pseudomonadati</taxon>
        <taxon>Pseudomonadota</taxon>
        <taxon>Gammaproteobacteria</taxon>
        <taxon>Pseudomonadales</taxon>
        <taxon>Pseudomonadaceae</taxon>
        <taxon>Pseudomonas</taxon>
    </lineage>
</organism>
<dbReference type="AlphaFoldDB" id="A0A1I3Q139"/>
<dbReference type="Pfam" id="PF09394">
    <property type="entry name" value="Inhibitor_I42"/>
    <property type="match status" value="1"/>
</dbReference>
<keyword evidence="2" id="KW-0789">Thiol protease inhibitor</keyword>
<dbReference type="InterPro" id="IPR052781">
    <property type="entry name" value="Cys_protease_inhibitor_I42"/>
</dbReference>
<dbReference type="InterPro" id="IPR018990">
    <property type="entry name" value="Prot_inh_I42_chagasin"/>
</dbReference>
<proteinExistence type="predicted"/>
<dbReference type="Gene3D" id="2.60.40.2020">
    <property type="match status" value="1"/>
</dbReference>
<accession>A0A1I3Q139</accession>
<dbReference type="SUPFAM" id="SSF141066">
    <property type="entry name" value="ICP-like"/>
    <property type="match status" value="1"/>
</dbReference>